<sequence length="92" mass="11181">MKEGMFYLAIIINYDHELQKDLQEQYEGKEFNIKNQAFTELLHLRYSDYGNVNKFIIRFKSVKHKLDILEFKLPEEVYVIIFIEAMNEKFLI</sequence>
<name>A0A3D8RC55_9HELO</name>
<proteinExistence type="predicted"/>
<dbReference type="AlphaFoldDB" id="A0A3D8RC55"/>
<evidence type="ECO:0000313" key="1">
    <source>
        <dbReference type="EMBL" id="RDW71461.1"/>
    </source>
</evidence>
<evidence type="ECO:0000313" key="2">
    <source>
        <dbReference type="Proteomes" id="UP000256645"/>
    </source>
</evidence>
<dbReference type="Proteomes" id="UP000256645">
    <property type="component" value="Unassembled WGS sequence"/>
</dbReference>
<dbReference type="OrthoDB" id="3598000at2759"/>
<comment type="caution">
    <text evidence="1">The sequence shown here is derived from an EMBL/GenBank/DDBJ whole genome shotgun (WGS) entry which is preliminary data.</text>
</comment>
<organism evidence="1 2">
    <name type="scientific">Coleophoma cylindrospora</name>
    <dbReference type="NCBI Taxonomy" id="1849047"/>
    <lineage>
        <taxon>Eukaryota</taxon>
        <taxon>Fungi</taxon>
        <taxon>Dikarya</taxon>
        <taxon>Ascomycota</taxon>
        <taxon>Pezizomycotina</taxon>
        <taxon>Leotiomycetes</taxon>
        <taxon>Helotiales</taxon>
        <taxon>Dermateaceae</taxon>
        <taxon>Coleophoma</taxon>
    </lineage>
</organism>
<accession>A0A3D8RC55</accession>
<dbReference type="EMBL" id="PDLM01000008">
    <property type="protein sequence ID" value="RDW71461.1"/>
    <property type="molecule type" value="Genomic_DNA"/>
</dbReference>
<protein>
    <submittedName>
        <fullName evidence="1">Uncharacterized protein</fullName>
    </submittedName>
</protein>
<keyword evidence="2" id="KW-1185">Reference proteome</keyword>
<reference evidence="1 2" key="1">
    <citation type="journal article" date="2018" name="IMA Fungus">
        <title>IMA Genome-F 9: Draft genome sequence of Annulohypoxylon stygium, Aspergillus mulundensis, Berkeleyomyces basicola (syn. Thielaviopsis basicola), Ceratocystis smalleyi, two Cercospora beticola strains, Coleophoma cylindrospora, Fusarium fracticaudum, Phialophora cf. hyalina, and Morchella septimelata.</title>
        <authorList>
            <person name="Wingfield B.D."/>
            <person name="Bills G.F."/>
            <person name="Dong Y."/>
            <person name="Huang W."/>
            <person name="Nel W.J."/>
            <person name="Swalarsk-Parry B.S."/>
            <person name="Vaghefi N."/>
            <person name="Wilken P.M."/>
            <person name="An Z."/>
            <person name="de Beer Z.W."/>
            <person name="De Vos L."/>
            <person name="Chen L."/>
            <person name="Duong T.A."/>
            <person name="Gao Y."/>
            <person name="Hammerbacher A."/>
            <person name="Kikkert J.R."/>
            <person name="Li Y."/>
            <person name="Li H."/>
            <person name="Li K."/>
            <person name="Li Q."/>
            <person name="Liu X."/>
            <person name="Ma X."/>
            <person name="Naidoo K."/>
            <person name="Pethybridge S.J."/>
            <person name="Sun J."/>
            <person name="Steenkamp E.T."/>
            <person name="van der Nest M.A."/>
            <person name="van Wyk S."/>
            <person name="Wingfield M.J."/>
            <person name="Xiong C."/>
            <person name="Yue Q."/>
            <person name="Zhang X."/>
        </authorList>
    </citation>
    <scope>NUCLEOTIDE SEQUENCE [LARGE SCALE GENOMIC DNA]</scope>
    <source>
        <strain evidence="1 2">BP6252</strain>
    </source>
</reference>
<gene>
    <name evidence="1" type="ORF">BP6252_08024</name>
</gene>